<keyword evidence="3 6" id="KW-0812">Transmembrane</keyword>
<sequence length="239" mass="26549">MHKTHLPMVRETVWSFLRMSVQLALAGLFLTVLFEYNNPFLNVLWLCVMITVAAYESVRKQELNIKKLYLPTFAAFVIAVTLSLIYFEILVLQDGGLSEARYLIPIAGMLLGNSLGGTIIAVSLFYNDIRRNENRYISALSFGAQRTEALLPHFRTALKSALKPSLGNVAVMGIVFLPGMMTGQLLAGLSPMTAISYQIVLMVTIYSTTTVCVTLAIILTSYISFDGFGMLKKDIFLKK</sequence>
<evidence type="ECO:0000256" key="4">
    <source>
        <dbReference type="ARBA" id="ARBA00022989"/>
    </source>
</evidence>
<dbReference type="Pfam" id="PF03649">
    <property type="entry name" value="UPF0014"/>
    <property type="match status" value="1"/>
</dbReference>
<dbReference type="PANTHER" id="PTHR30028:SF0">
    <property type="entry name" value="PROTEIN ALUMINUM SENSITIVE 3"/>
    <property type="match status" value="1"/>
</dbReference>
<feature type="transmembrane region" description="Helical" evidence="6">
    <location>
        <begin position="199"/>
        <end position="223"/>
    </location>
</feature>
<evidence type="ECO:0000256" key="1">
    <source>
        <dbReference type="ARBA" id="ARBA00004141"/>
    </source>
</evidence>
<proteinExistence type="inferred from homology"/>
<evidence type="ECO:0000256" key="3">
    <source>
        <dbReference type="ARBA" id="ARBA00022692"/>
    </source>
</evidence>
<dbReference type="EMBL" id="JAKELO010000002">
    <property type="protein sequence ID" value="MDE4907129.1"/>
    <property type="molecule type" value="Genomic_DNA"/>
</dbReference>
<gene>
    <name evidence="7" type="ORF">L0665_00610</name>
</gene>
<evidence type="ECO:0000256" key="2">
    <source>
        <dbReference type="ARBA" id="ARBA00005268"/>
    </source>
</evidence>
<comment type="subcellular location">
    <subcellularLocation>
        <location evidence="1">Membrane</location>
        <topology evidence="1">Multi-pass membrane protein</topology>
    </subcellularLocation>
</comment>
<protein>
    <submittedName>
        <fullName evidence="7">ABC transporter permease</fullName>
    </submittedName>
</protein>
<evidence type="ECO:0000256" key="5">
    <source>
        <dbReference type="ARBA" id="ARBA00023136"/>
    </source>
</evidence>
<keyword evidence="8" id="KW-1185">Reference proteome</keyword>
<organism evidence="7 8">
    <name type="scientific">Methanogenium marinum</name>
    <dbReference type="NCBI Taxonomy" id="348610"/>
    <lineage>
        <taxon>Archaea</taxon>
        <taxon>Methanobacteriati</taxon>
        <taxon>Methanobacteriota</taxon>
        <taxon>Stenosarchaea group</taxon>
        <taxon>Methanomicrobia</taxon>
        <taxon>Methanomicrobiales</taxon>
        <taxon>Methanomicrobiaceae</taxon>
        <taxon>Methanogenium</taxon>
    </lineage>
</organism>
<evidence type="ECO:0000313" key="7">
    <source>
        <dbReference type="EMBL" id="MDE4907129.1"/>
    </source>
</evidence>
<comment type="caution">
    <text evidence="7">The sequence shown here is derived from an EMBL/GenBank/DDBJ whole genome shotgun (WGS) entry which is preliminary data.</text>
</comment>
<keyword evidence="5 6" id="KW-0472">Membrane</keyword>
<dbReference type="Proteomes" id="UP001143747">
    <property type="component" value="Unassembled WGS sequence"/>
</dbReference>
<feature type="transmembrane region" description="Helical" evidence="6">
    <location>
        <begin position="165"/>
        <end position="187"/>
    </location>
</feature>
<feature type="transmembrane region" description="Helical" evidence="6">
    <location>
        <begin position="68"/>
        <end position="90"/>
    </location>
</feature>
<evidence type="ECO:0000313" key="8">
    <source>
        <dbReference type="Proteomes" id="UP001143747"/>
    </source>
</evidence>
<comment type="similarity">
    <text evidence="2">Belongs to the UPF0014 family.</text>
</comment>
<evidence type="ECO:0000256" key="6">
    <source>
        <dbReference type="SAM" id="Phobius"/>
    </source>
</evidence>
<feature type="transmembrane region" description="Helical" evidence="6">
    <location>
        <begin position="102"/>
        <end position="126"/>
    </location>
</feature>
<reference evidence="7" key="1">
    <citation type="submission" date="2022-01" db="EMBL/GenBank/DDBJ databases">
        <title>Draft genome of Methanogenium marinum DSM 15558.</title>
        <authorList>
            <person name="Chen S.-C."/>
            <person name="You Y.-T."/>
        </authorList>
    </citation>
    <scope>NUCLEOTIDE SEQUENCE</scope>
    <source>
        <strain evidence="7">DSM 15558</strain>
    </source>
</reference>
<feature type="transmembrane region" description="Helical" evidence="6">
    <location>
        <begin position="40"/>
        <end position="56"/>
    </location>
</feature>
<dbReference type="PANTHER" id="PTHR30028">
    <property type="entry name" value="UPF0014 INNER MEMBRANE PROTEIN YBBM-RELATED"/>
    <property type="match status" value="1"/>
</dbReference>
<accession>A0A9Q4KRA6</accession>
<keyword evidence="4 6" id="KW-1133">Transmembrane helix</keyword>
<name>A0A9Q4KRA6_9EURY</name>
<dbReference type="GO" id="GO:0005886">
    <property type="term" value="C:plasma membrane"/>
    <property type="evidence" value="ECO:0007669"/>
    <property type="project" value="TreeGrafter"/>
</dbReference>
<dbReference type="InterPro" id="IPR005226">
    <property type="entry name" value="UPF0014_fam"/>
</dbReference>
<dbReference type="AlphaFoldDB" id="A0A9Q4KRA6"/>
<feature type="transmembrane region" description="Helical" evidence="6">
    <location>
        <begin position="12"/>
        <end position="34"/>
    </location>
</feature>